<keyword evidence="3" id="KW-1185">Reference proteome</keyword>
<dbReference type="Proteomes" id="UP001156870">
    <property type="component" value="Unassembled WGS sequence"/>
</dbReference>
<proteinExistence type="predicted"/>
<protein>
    <submittedName>
        <fullName evidence="2">Uncharacterized protein</fullName>
    </submittedName>
</protein>
<dbReference type="AlphaFoldDB" id="A0AA37T3V1"/>
<dbReference type="EMBL" id="BSPD01000051">
    <property type="protein sequence ID" value="GLS26423.1"/>
    <property type="molecule type" value="Genomic_DNA"/>
</dbReference>
<evidence type="ECO:0000313" key="2">
    <source>
        <dbReference type="EMBL" id="GLS26423.1"/>
    </source>
</evidence>
<comment type="caution">
    <text evidence="2">The sequence shown here is derived from an EMBL/GenBank/DDBJ whole genome shotgun (WGS) entry which is preliminary data.</text>
</comment>
<reference evidence="2 3" key="1">
    <citation type="journal article" date="2014" name="Int. J. Syst. Evol. Microbiol.">
        <title>Complete genome sequence of Corynebacterium casei LMG S-19264T (=DSM 44701T), isolated from a smear-ripened cheese.</title>
        <authorList>
            <consortium name="US DOE Joint Genome Institute (JGI-PGF)"/>
            <person name="Walter F."/>
            <person name="Albersmeier A."/>
            <person name="Kalinowski J."/>
            <person name="Ruckert C."/>
        </authorList>
    </citation>
    <scope>NUCLEOTIDE SEQUENCE [LARGE SCALE GENOMIC DNA]</scope>
    <source>
        <strain evidence="2 3">NBRC 110095</strain>
    </source>
</reference>
<evidence type="ECO:0000256" key="1">
    <source>
        <dbReference type="SAM" id="Phobius"/>
    </source>
</evidence>
<organism evidence="2 3">
    <name type="scientific">Marinibactrum halimedae</name>
    <dbReference type="NCBI Taxonomy" id="1444977"/>
    <lineage>
        <taxon>Bacteria</taxon>
        <taxon>Pseudomonadati</taxon>
        <taxon>Pseudomonadota</taxon>
        <taxon>Gammaproteobacteria</taxon>
        <taxon>Cellvibrionales</taxon>
        <taxon>Cellvibrionaceae</taxon>
        <taxon>Marinibactrum</taxon>
    </lineage>
</organism>
<name>A0AA37T3V1_9GAMM</name>
<feature type="transmembrane region" description="Helical" evidence="1">
    <location>
        <begin position="6"/>
        <end position="39"/>
    </location>
</feature>
<evidence type="ECO:0000313" key="3">
    <source>
        <dbReference type="Proteomes" id="UP001156870"/>
    </source>
</evidence>
<gene>
    <name evidence="2" type="ORF">GCM10007877_21390</name>
</gene>
<keyword evidence="1" id="KW-1133">Transmembrane helix</keyword>
<accession>A0AA37T3V1</accession>
<keyword evidence="1" id="KW-0812">Transmembrane</keyword>
<keyword evidence="1" id="KW-0472">Membrane</keyword>
<sequence length="58" mass="6550">MFFDHFFDVVIVNVVIVNVVIVNVVIVNVVIVNVVIVNITPATKNEEKGRKKIIKKEC</sequence>